<evidence type="ECO:0000256" key="8">
    <source>
        <dbReference type="HAMAP-Rule" id="MF_00692"/>
    </source>
</evidence>
<dbReference type="PANTHER" id="PTHR32057:SF14">
    <property type="entry name" value="PROTEIN ADENYLYLTRANSFERASE SELO, MITOCHONDRIAL"/>
    <property type="match status" value="1"/>
</dbReference>
<dbReference type="Pfam" id="PF02696">
    <property type="entry name" value="SelO"/>
    <property type="match status" value="1"/>
</dbReference>
<comment type="similarity">
    <text evidence="1 8">Belongs to the SELO family.</text>
</comment>
<feature type="binding site" evidence="8">
    <location>
        <position position="308"/>
    </location>
    <ligand>
        <name>Mg(2+)</name>
        <dbReference type="ChEBI" id="CHEBI:18420"/>
    </ligand>
</feature>
<keyword evidence="6 8" id="KW-0067">ATP-binding</keyword>
<feature type="binding site" evidence="8">
    <location>
        <position position="128"/>
    </location>
    <ligand>
        <name>ATP</name>
        <dbReference type="ChEBI" id="CHEBI:30616"/>
    </ligand>
</feature>
<comment type="caution">
    <text evidence="9">The sequence shown here is derived from an EMBL/GenBank/DDBJ whole genome shotgun (WGS) entry which is preliminary data.</text>
</comment>
<dbReference type="GO" id="GO:0030145">
    <property type="term" value="F:manganese ion binding"/>
    <property type="evidence" value="ECO:0007669"/>
    <property type="project" value="UniProtKB-UniRule"/>
</dbReference>
<keyword evidence="5 8" id="KW-0547">Nucleotide-binding</keyword>
<feature type="binding site" evidence="8">
    <location>
        <position position="218"/>
    </location>
    <ligand>
        <name>ATP</name>
        <dbReference type="ChEBI" id="CHEBI:30616"/>
    </ligand>
</feature>
<dbReference type="Proteomes" id="UP000295645">
    <property type="component" value="Unassembled WGS sequence"/>
</dbReference>
<comment type="catalytic activity">
    <reaction evidence="8">
        <text>L-seryl-[protein] + UTP = O-(5'-uridylyl)-L-seryl-[protein] + diphosphate</text>
        <dbReference type="Rhea" id="RHEA:64604"/>
        <dbReference type="Rhea" id="RHEA-COMP:9863"/>
        <dbReference type="Rhea" id="RHEA-COMP:16635"/>
        <dbReference type="ChEBI" id="CHEBI:29999"/>
        <dbReference type="ChEBI" id="CHEBI:33019"/>
        <dbReference type="ChEBI" id="CHEBI:46398"/>
        <dbReference type="ChEBI" id="CHEBI:156051"/>
    </reaction>
</comment>
<proteinExistence type="inferred from homology"/>
<keyword evidence="4 8" id="KW-0479">Metal-binding</keyword>
<feature type="binding site" evidence="8">
    <location>
        <position position="148"/>
    </location>
    <ligand>
        <name>ATP</name>
        <dbReference type="ChEBI" id="CHEBI:30616"/>
    </ligand>
</feature>
<evidence type="ECO:0000256" key="3">
    <source>
        <dbReference type="ARBA" id="ARBA00022695"/>
    </source>
</evidence>
<evidence type="ECO:0000256" key="4">
    <source>
        <dbReference type="ARBA" id="ARBA00022723"/>
    </source>
</evidence>
<evidence type="ECO:0000256" key="6">
    <source>
        <dbReference type="ARBA" id="ARBA00022840"/>
    </source>
</evidence>
<comment type="catalytic activity">
    <reaction evidence="8">
        <text>L-histidyl-[protein] + UTP = N(tele)-(5'-uridylyl)-L-histidyl-[protein] + diphosphate</text>
        <dbReference type="Rhea" id="RHEA:83891"/>
        <dbReference type="Rhea" id="RHEA-COMP:9745"/>
        <dbReference type="Rhea" id="RHEA-COMP:20239"/>
        <dbReference type="ChEBI" id="CHEBI:29979"/>
        <dbReference type="ChEBI" id="CHEBI:33019"/>
        <dbReference type="ChEBI" id="CHEBI:46398"/>
        <dbReference type="ChEBI" id="CHEBI:233474"/>
    </reaction>
</comment>
<accession>A0A4R3YQK4</accession>
<dbReference type="AlphaFoldDB" id="A0A4R3YQK4"/>
<protein>
    <recommendedName>
        <fullName evidence="8">Protein nucleotidyltransferase YdiU</fullName>
        <ecNumber evidence="8">2.7.7.-</ecNumber>
    </recommendedName>
    <alternativeName>
        <fullName evidence="8">Protein adenylyltransferase YdiU</fullName>
        <ecNumber evidence="8">2.7.7.108</ecNumber>
    </alternativeName>
    <alternativeName>
        <fullName evidence="8">Protein uridylyltransferase YdiU</fullName>
        <ecNumber evidence="8">2.7.7.-</ecNumber>
    </alternativeName>
</protein>
<feature type="active site" description="Proton acceptor" evidence="8">
    <location>
        <position position="298"/>
    </location>
</feature>
<sequence>MCALHCARSPGYRLFVPHHTLDTPMRSLRFDNAFVRELPADDELGGRPRQVEGAAYSFVSPTPVAAPRVIAVSREVLALLDMPADVARDPEFARVFAGNELLPGMQSYAANYGGHQFGHWAGQLGDGRAIGLGEAIGRGGVSYELQLKGAGRTPYSRGADGRAVLRSSIREFLCSEAMHHLGVPTTRALSLVATGDSVMRDMFYDGHPEAEPGAIVCRVAPSFLRFGSYELPSSRNDVPLLRRLVDHTIRHGFPHYGIAETYDERIVGDWFGEVCERTATLMAHWMRVGFVHGVMNTDNMSILGLTIDYGPYGWIDNFDMDWTPNTTDRQHRRYRFGQQPQIAYWNLHRLAQALSPLFSGVEALQEGLGRYAARFEADDSAFTAAKLGLSDWREGDEALAQSLREVLTAGEMDMTLFFRALGRFDPQAPDPEVFSHVFYDAGKREATEASFRDWLARYSVRLREDGASVEQRGTLMNAANPVYVLRNYLAQQAIDRATDGDDGGVLELLELLRRPYDEQPGKEAFAARRPDWAREKAGCSMLSCSS</sequence>
<feature type="binding site" evidence="8">
    <location>
        <position position="299"/>
    </location>
    <ligand>
        <name>Mg(2+)</name>
        <dbReference type="ChEBI" id="CHEBI:18420"/>
    </ligand>
</feature>
<dbReference type="NCBIfam" id="NF000658">
    <property type="entry name" value="PRK00029.1"/>
    <property type="match status" value="1"/>
</dbReference>
<name>A0A4R3YQK4_9GAMM</name>
<reference evidence="9 10" key="1">
    <citation type="submission" date="2019-03" db="EMBL/GenBank/DDBJ databases">
        <title>Above-ground endophytic microbial communities from plants in different locations in the United States.</title>
        <authorList>
            <person name="Frank C."/>
        </authorList>
    </citation>
    <scope>NUCLEOTIDE SEQUENCE [LARGE SCALE GENOMIC DNA]</scope>
    <source>
        <strain evidence="9 10">LP_13_YM</strain>
    </source>
</reference>
<dbReference type="GO" id="GO:0070733">
    <property type="term" value="F:AMPylase activity"/>
    <property type="evidence" value="ECO:0007669"/>
    <property type="project" value="UniProtKB-EC"/>
</dbReference>
<dbReference type="EC" id="2.7.7.-" evidence="8"/>
<evidence type="ECO:0000256" key="5">
    <source>
        <dbReference type="ARBA" id="ARBA00022741"/>
    </source>
</evidence>
<dbReference type="HAMAP" id="MF_00692">
    <property type="entry name" value="SelO"/>
    <property type="match status" value="1"/>
</dbReference>
<comment type="catalytic activity">
    <reaction evidence="8">
        <text>L-tyrosyl-[protein] + UTP = O-(5'-uridylyl)-L-tyrosyl-[protein] + diphosphate</text>
        <dbReference type="Rhea" id="RHEA:83887"/>
        <dbReference type="Rhea" id="RHEA-COMP:10136"/>
        <dbReference type="Rhea" id="RHEA-COMP:20238"/>
        <dbReference type="ChEBI" id="CHEBI:33019"/>
        <dbReference type="ChEBI" id="CHEBI:46398"/>
        <dbReference type="ChEBI" id="CHEBI:46858"/>
        <dbReference type="ChEBI" id="CHEBI:90602"/>
    </reaction>
</comment>
<dbReference type="EC" id="2.7.7.108" evidence="8"/>
<keyword evidence="10" id="KW-1185">Reference proteome</keyword>
<dbReference type="GO" id="GO:0000287">
    <property type="term" value="F:magnesium ion binding"/>
    <property type="evidence" value="ECO:0007669"/>
    <property type="project" value="UniProtKB-UniRule"/>
</dbReference>
<evidence type="ECO:0000256" key="1">
    <source>
        <dbReference type="ARBA" id="ARBA00009747"/>
    </source>
</evidence>
<dbReference type="PANTHER" id="PTHR32057">
    <property type="entry name" value="PROTEIN ADENYLYLTRANSFERASE SELO, MITOCHONDRIAL"/>
    <property type="match status" value="1"/>
</dbReference>
<evidence type="ECO:0000256" key="2">
    <source>
        <dbReference type="ARBA" id="ARBA00022679"/>
    </source>
</evidence>
<dbReference type="GO" id="GO:0005524">
    <property type="term" value="F:ATP binding"/>
    <property type="evidence" value="ECO:0007669"/>
    <property type="project" value="UniProtKB-UniRule"/>
</dbReference>
<feature type="binding site" evidence="8">
    <location>
        <position position="225"/>
    </location>
    <ligand>
        <name>ATP</name>
        <dbReference type="ChEBI" id="CHEBI:30616"/>
    </ligand>
</feature>
<feature type="binding site" evidence="8">
    <location>
        <position position="160"/>
    </location>
    <ligand>
        <name>ATP</name>
        <dbReference type="ChEBI" id="CHEBI:30616"/>
    </ligand>
</feature>
<gene>
    <name evidence="8" type="primary">ydiU</name>
    <name evidence="8" type="synonym">selO</name>
    <name evidence="9" type="ORF">EC912_10573</name>
</gene>
<organism evidence="9 10">
    <name type="scientific">Luteibacter rhizovicinus</name>
    <dbReference type="NCBI Taxonomy" id="242606"/>
    <lineage>
        <taxon>Bacteria</taxon>
        <taxon>Pseudomonadati</taxon>
        <taxon>Pseudomonadota</taxon>
        <taxon>Gammaproteobacteria</taxon>
        <taxon>Lysobacterales</taxon>
        <taxon>Rhodanobacteraceae</taxon>
        <taxon>Luteibacter</taxon>
    </lineage>
</organism>
<dbReference type="EMBL" id="SMCS01000005">
    <property type="protein sequence ID" value="TCV93213.1"/>
    <property type="molecule type" value="Genomic_DNA"/>
</dbReference>
<evidence type="ECO:0000313" key="9">
    <source>
        <dbReference type="EMBL" id="TCV93213.1"/>
    </source>
</evidence>
<comment type="catalytic activity">
    <reaction evidence="8">
        <text>L-threonyl-[protein] + ATP = 3-O-(5'-adenylyl)-L-threonyl-[protein] + diphosphate</text>
        <dbReference type="Rhea" id="RHEA:54292"/>
        <dbReference type="Rhea" id="RHEA-COMP:11060"/>
        <dbReference type="Rhea" id="RHEA-COMP:13847"/>
        <dbReference type="ChEBI" id="CHEBI:30013"/>
        <dbReference type="ChEBI" id="CHEBI:30616"/>
        <dbReference type="ChEBI" id="CHEBI:33019"/>
        <dbReference type="ChEBI" id="CHEBI:138113"/>
        <dbReference type="EC" id="2.7.7.108"/>
    </reaction>
</comment>
<feature type="binding site" evidence="8">
    <location>
        <position position="308"/>
    </location>
    <ligand>
        <name>ATP</name>
        <dbReference type="ChEBI" id="CHEBI:30616"/>
    </ligand>
</feature>
<evidence type="ECO:0000256" key="7">
    <source>
        <dbReference type="ARBA" id="ARBA00022842"/>
    </source>
</evidence>
<comment type="catalytic activity">
    <reaction evidence="8">
        <text>L-tyrosyl-[protein] + ATP = O-(5'-adenylyl)-L-tyrosyl-[protein] + diphosphate</text>
        <dbReference type="Rhea" id="RHEA:54288"/>
        <dbReference type="Rhea" id="RHEA-COMP:10136"/>
        <dbReference type="Rhea" id="RHEA-COMP:13846"/>
        <dbReference type="ChEBI" id="CHEBI:30616"/>
        <dbReference type="ChEBI" id="CHEBI:33019"/>
        <dbReference type="ChEBI" id="CHEBI:46858"/>
        <dbReference type="ChEBI" id="CHEBI:83624"/>
        <dbReference type="EC" id="2.7.7.108"/>
    </reaction>
</comment>
<comment type="catalytic activity">
    <reaction evidence="8">
        <text>L-seryl-[protein] + ATP = 3-O-(5'-adenylyl)-L-seryl-[protein] + diphosphate</text>
        <dbReference type="Rhea" id="RHEA:58120"/>
        <dbReference type="Rhea" id="RHEA-COMP:9863"/>
        <dbReference type="Rhea" id="RHEA-COMP:15073"/>
        <dbReference type="ChEBI" id="CHEBI:29999"/>
        <dbReference type="ChEBI" id="CHEBI:30616"/>
        <dbReference type="ChEBI" id="CHEBI:33019"/>
        <dbReference type="ChEBI" id="CHEBI:142516"/>
        <dbReference type="EC" id="2.7.7.108"/>
    </reaction>
</comment>
<keyword evidence="8" id="KW-0464">Manganese</keyword>
<feature type="binding site" evidence="8">
    <location>
        <position position="127"/>
    </location>
    <ligand>
        <name>ATP</name>
        <dbReference type="ChEBI" id="CHEBI:30616"/>
    </ligand>
</feature>
<feature type="binding site" evidence="8">
    <location>
        <position position="125"/>
    </location>
    <ligand>
        <name>ATP</name>
        <dbReference type="ChEBI" id="CHEBI:30616"/>
    </ligand>
</feature>
<feature type="binding site" evidence="8">
    <location>
        <position position="161"/>
    </location>
    <ligand>
        <name>ATP</name>
        <dbReference type="ChEBI" id="CHEBI:30616"/>
    </ligand>
</feature>
<comment type="cofactor">
    <cofactor evidence="8">
        <name>Mg(2+)</name>
        <dbReference type="ChEBI" id="CHEBI:18420"/>
    </cofactor>
    <cofactor evidence="8">
        <name>Mn(2+)</name>
        <dbReference type="ChEBI" id="CHEBI:29035"/>
    </cofactor>
</comment>
<keyword evidence="7 8" id="KW-0460">Magnesium</keyword>
<dbReference type="InterPro" id="IPR003846">
    <property type="entry name" value="SelO"/>
</dbReference>
<comment type="function">
    <text evidence="8">Nucleotidyltransferase involved in the post-translational modification of proteins. It can catalyze the addition of adenosine monophosphate (AMP) or uridine monophosphate (UMP) to a protein, resulting in modifications known as AMPylation and UMPylation.</text>
</comment>
<keyword evidence="2 8" id="KW-0808">Transferase</keyword>
<evidence type="ECO:0000313" key="10">
    <source>
        <dbReference type="Proteomes" id="UP000295645"/>
    </source>
</evidence>
<keyword evidence="3 8" id="KW-0548">Nucleotidyltransferase</keyword>